<dbReference type="Proteomes" id="UP000216020">
    <property type="component" value="Unassembled WGS sequence"/>
</dbReference>
<reference evidence="3" key="1">
    <citation type="submission" date="2017-05" db="EMBL/GenBank/DDBJ databases">
        <title>Complete and WGS of Bordetella genogroups.</title>
        <authorList>
            <person name="Spilker T."/>
            <person name="Lipuma J."/>
        </authorList>
    </citation>
    <scope>NUCLEOTIDE SEQUENCE [LARGE SCALE GENOMIC DNA]</scope>
    <source>
        <strain evidence="3">AU16122</strain>
    </source>
</reference>
<keyword evidence="3" id="KW-1185">Reference proteome</keyword>
<protein>
    <recommendedName>
        <fullName evidence="1">Putative regulatory protein FmdB zinc ribbon domain-containing protein</fullName>
    </recommendedName>
</protein>
<evidence type="ECO:0000259" key="1">
    <source>
        <dbReference type="SMART" id="SM00834"/>
    </source>
</evidence>
<gene>
    <name evidence="2" type="ORF">CAL29_20820</name>
</gene>
<dbReference type="Pfam" id="PF06676">
    <property type="entry name" value="DUF1178"/>
    <property type="match status" value="1"/>
</dbReference>
<sequence length="161" mass="17738">MLYAMKVFDLQCEEHGHVFEGWFASHDDYDSQQARGLVSCPVCGSGKVVKRLSAPRLNVGHFREPEAAASVPAPAPAAAPSSGSVQMARLQAAIFNQVREMVRRADNVGDRFAEEARRIHYGEAEDRAIRGTSTPEERAELAEEGIEVLGLPDIFDDERLQ</sequence>
<name>A0A261S000_9BORD</name>
<accession>A0A261S000</accession>
<dbReference type="InterPro" id="IPR013429">
    <property type="entry name" value="Regulatory_FmdB_Zinc_ribbon"/>
</dbReference>
<feature type="domain" description="Putative regulatory protein FmdB zinc ribbon" evidence="1">
    <location>
        <begin position="5"/>
        <end position="53"/>
    </location>
</feature>
<dbReference type="SMART" id="SM00834">
    <property type="entry name" value="CxxC_CXXC_SSSS"/>
    <property type="match status" value="1"/>
</dbReference>
<proteinExistence type="predicted"/>
<dbReference type="OrthoDB" id="5295943at2"/>
<organism evidence="2 3">
    <name type="scientific">Bordetella genomosp. 10</name>
    <dbReference type="NCBI Taxonomy" id="1416804"/>
    <lineage>
        <taxon>Bacteria</taxon>
        <taxon>Pseudomonadati</taxon>
        <taxon>Pseudomonadota</taxon>
        <taxon>Betaproteobacteria</taxon>
        <taxon>Burkholderiales</taxon>
        <taxon>Alcaligenaceae</taxon>
        <taxon>Bordetella</taxon>
    </lineage>
</organism>
<dbReference type="EMBL" id="NEVM01000005">
    <property type="protein sequence ID" value="OZI30471.1"/>
    <property type="molecule type" value="Genomic_DNA"/>
</dbReference>
<dbReference type="InterPro" id="IPR009562">
    <property type="entry name" value="DUF1178"/>
</dbReference>
<evidence type="ECO:0000313" key="3">
    <source>
        <dbReference type="Proteomes" id="UP000216020"/>
    </source>
</evidence>
<dbReference type="AlphaFoldDB" id="A0A261S000"/>
<comment type="caution">
    <text evidence="2">The sequence shown here is derived from an EMBL/GenBank/DDBJ whole genome shotgun (WGS) entry which is preliminary data.</text>
</comment>
<evidence type="ECO:0000313" key="2">
    <source>
        <dbReference type="EMBL" id="OZI30471.1"/>
    </source>
</evidence>
<dbReference type="PIRSF" id="PIRSF032131">
    <property type="entry name" value="UCP032131"/>
    <property type="match status" value="1"/>
</dbReference>